<dbReference type="PANTHER" id="PTHR46917">
    <property type="entry name" value="MORN REPEAT-CONTAINING PROTEIN 2"/>
    <property type="match status" value="1"/>
</dbReference>
<dbReference type="Proteomes" id="UP001558652">
    <property type="component" value="Unassembled WGS sequence"/>
</dbReference>
<dbReference type="EMBL" id="JBFDAA010000012">
    <property type="protein sequence ID" value="KAL1123081.1"/>
    <property type="molecule type" value="Genomic_DNA"/>
</dbReference>
<dbReference type="InterPro" id="IPR052849">
    <property type="entry name" value="MORN_repeat_protein"/>
</dbReference>
<proteinExistence type="predicted"/>
<feature type="region of interest" description="Disordered" evidence="1">
    <location>
        <begin position="155"/>
        <end position="185"/>
    </location>
</feature>
<feature type="compositionally biased region" description="Polar residues" evidence="1">
    <location>
        <begin position="167"/>
        <end position="178"/>
    </location>
</feature>
<name>A0ABD0Y788_9HEMI</name>
<dbReference type="PANTHER" id="PTHR46917:SF1">
    <property type="entry name" value="MORN REPEAT-CONTAINING PROTEIN 2"/>
    <property type="match status" value="1"/>
</dbReference>
<organism evidence="2 3">
    <name type="scientific">Ranatra chinensis</name>
    <dbReference type="NCBI Taxonomy" id="642074"/>
    <lineage>
        <taxon>Eukaryota</taxon>
        <taxon>Metazoa</taxon>
        <taxon>Ecdysozoa</taxon>
        <taxon>Arthropoda</taxon>
        <taxon>Hexapoda</taxon>
        <taxon>Insecta</taxon>
        <taxon>Pterygota</taxon>
        <taxon>Neoptera</taxon>
        <taxon>Paraneoptera</taxon>
        <taxon>Hemiptera</taxon>
        <taxon>Heteroptera</taxon>
        <taxon>Panheteroptera</taxon>
        <taxon>Nepomorpha</taxon>
        <taxon>Nepidae</taxon>
        <taxon>Ranatrinae</taxon>
        <taxon>Ranatra</taxon>
    </lineage>
</organism>
<gene>
    <name evidence="2" type="ORF">AAG570_002169</name>
</gene>
<evidence type="ECO:0000256" key="1">
    <source>
        <dbReference type="SAM" id="MobiDB-lite"/>
    </source>
</evidence>
<accession>A0ABD0Y788</accession>
<dbReference type="SUPFAM" id="SSF82185">
    <property type="entry name" value="Histone H3 K4-specific methyltransferase SET7/9 N-terminal domain"/>
    <property type="match status" value="1"/>
</dbReference>
<protein>
    <recommendedName>
        <fullName evidence="4">MORN repeat-containing protein 5</fullName>
    </recommendedName>
</protein>
<dbReference type="AlphaFoldDB" id="A0ABD0Y788"/>
<comment type="caution">
    <text evidence="2">The sequence shown here is derived from an EMBL/GenBank/DDBJ whole genome shotgun (WGS) entry which is preliminary data.</text>
</comment>
<reference evidence="2 3" key="1">
    <citation type="submission" date="2024-07" db="EMBL/GenBank/DDBJ databases">
        <title>Chromosome-level genome assembly of the water stick insect Ranatra chinensis (Heteroptera: Nepidae).</title>
        <authorList>
            <person name="Liu X."/>
        </authorList>
    </citation>
    <scope>NUCLEOTIDE SEQUENCE [LARGE SCALE GENOMIC DNA]</scope>
    <source>
        <strain evidence="2">Cailab_2021Rc</strain>
        <tissue evidence="2">Muscle</tissue>
    </source>
</reference>
<sequence length="185" mass="20755">MAKKSDKSSKKKGQRQEQVVHGLDVFSFWNGDAYIGEYTATSNRKLMREGEGKYCTDDGSIYTGTWSKDMLVQGNILFKDGMKFTGTCEEGKYTGEGIYHIPEVGDLVLTFKKNFPEGSIKLVDIEGITWNGTTVDNTAVLYPKNQFIIPIRKPQETISEEGESDVVPTSPNKETSYNETEEKEP</sequence>
<keyword evidence="3" id="KW-1185">Reference proteome</keyword>
<evidence type="ECO:0008006" key="4">
    <source>
        <dbReference type="Google" id="ProtNLM"/>
    </source>
</evidence>
<evidence type="ECO:0000313" key="3">
    <source>
        <dbReference type="Proteomes" id="UP001558652"/>
    </source>
</evidence>
<evidence type="ECO:0000313" key="2">
    <source>
        <dbReference type="EMBL" id="KAL1123081.1"/>
    </source>
</evidence>